<evidence type="ECO:0000313" key="2">
    <source>
        <dbReference type="EMBL" id="GGO01502.1"/>
    </source>
</evidence>
<proteinExistence type="predicted"/>
<reference evidence="2" key="1">
    <citation type="journal article" date="2014" name="Int. J. Syst. Evol. Microbiol.">
        <title>Complete genome sequence of Corynebacterium casei LMG S-19264T (=DSM 44701T), isolated from a smear-ripened cheese.</title>
        <authorList>
            <consortium name="US DOE Joint Genome Institute (JGI-PGF)"/>
            <person name="Walter F."/>
            <person name="Albersmeier A."/>
            <person name="Kalinowski J."/>
            <person name="Ruckert C."/>
        </authorList>
    </citation>
    <scope>NUCLEOTIDE SEQUENCE</scope>
    <source>
        <strain evidence="2">JCM 17820</strain>
    </source>
</reference>
<accession>A0A830GRU8</accession>
<organism evidence="2 3">
    <name type="scientific">Haloarcula pellucida</name>
    <dbReference type="NCBI Taxonomy" id="1427151"/>
    <lineage>
        <taxon>Archaea</taxon>
        <taxon>Methanobacteriati</taxon>
        <taxon>Methanobacteriota</taxon>
        <taxon>Stenosarchaea group</taxon>
        <taxon>Halobacteria</taxon>
        <taxon>Halobacteriales</taxon>
        <taxon>Haloarculaceae</taxon>
        <taxon>Haloarcula</taxon>
    </lineage>
</organism>
<evidence type="ECO:0000256" key="1">
    <source>
        <dbReference type="SAM" id="MobiDB-lite"/>
    </source>
</evidence>
<name>A0A830GRU8_9EURY</name>
<feature type="region of interest" description="Disordered" evidence="1">
    <location>
        <begin position="49"/>
        <end position="86"/>
    </location>
</feature>
<evidence type="ECO:0000313" key="3">
    <source>
        <dbReference type="Proteomes" id="UP000605784"/>
    </source>
</evidence>
<dbReference type="AlphaFoldDB" id="A0A830GRU8"/>
<sequence>MPWTNEDEGPDVDTAALAADLDPVAFPATPFPSDTLEACVTRHRERAETLLDRVPSDPSIPNEAVRQELDHVRPDPEERPPESLPDGEWALDWLDDWQDYRADAATAEAAYRAATGTDDAGALATRRREIRGTIGDLWATQAYRAPDPLTAAVVHAPLEDMVDTARRLVQPRETYPSDPVAAPFRAGEVVHSVERADAVVADARRIRDAIVDGDTSPHAGALGTATQRLRWSLSETANGLHPYVEEGEEAFGRELSGADRALVTESTRPFRYLWEEVRELHDDDQYALAVVETGRALVAAEVLRAIVTGVRNREYPEEVTASLVRQAAADARTAVRGVLDQSQSPLTVALLHPALDRQRGTVREMAEGYHDGADAYAAFTRIAMYARGVPEATTFVAARLDEASEDGDG</sequence>
<dbReference type="EMBL" id="BMOU01000006">
    <property type="protein sequence ID" value="GGO01502.1"/>
    <property type="molecule type" value="Genomic_DNA"/>
</dbReference>
<comment type="caution">
    <text evidence="2">The sequence shown here is derived from an EMBL/GenBank/DDBJ whole genome shotgun (WGS) entry which is preliminary data.</text>
</comment>
<keyword evidence="3" id="KW-1185">Reference proteome</keyword>
<protein>
    <submittedName>
        <fullName evidence="2">Uncharacterized protein</fullName>
    </submittedName>
</protein>
<reference evidence="2" key="2">
    <citation type="submission" date="2020-09" db="EMBL/GenBank/DDBJ databases">
        <authorList>
            <person name="Sun Q."/>
            <person name="Ohkuma M."/>
        </authorList>
    </citation>
    <scope>NUCLEOTIDE SEQUENCE</scope>
    <source>
        <strain evidence="2">JCM 17820</strain>
    </source>
</reference>
<dbReference type="Proteomes" id="UP000605784">
    <property type="component" value="Unassembled WGS sequence"/>
</dbReference>
<feature type="compositionally biased region" description="Basic and acidic residues" evidence="1">
    <location>
        <begin position="65"/>
        <end position="81"/>
    </location>
</feature>
<gene>
    <name evidence="2" type="ORF">GCM10009030_35240</name>
</gene>